<keyword evidence="2" id="KW-1185">Reference proteome</keyword>
<name>A0AAV1YAV8_LUPLU</name>
<evidence type="ECO:0000313" key="2">
    <source>
        <dbReference type="Proteomes" id="UP001497480"/>
    </source>
</evidence>
<sequence length="198" mass="23106">MGGRLPIQQKDRRRSYIDRLQKNLSQWWQTLSRPLQSSNLTNVNERKGTTYISTSSCLRSEQKPLINYDSDSEVRIFGCFVLDPCGSACCATSLNQRYPRISSTRYLQHLLLHAWLHLTLLVHLLNREGFQPRIPGQSILFSKEFKIAHIKHPIQHPTKQTLEELLDNPQTRKSQPNKGSRYHRRINQIHIIGKQNNK</sequence>
<dbReference type="AlphaFoldDB" id="A0AAV1YAV8"/>
<comment type="caution">
    <text evidence="1">The sequence shown here is derived from an EMBL/GenBank/DDBJ whole genome shotgun (WGS) entry which is preliminary data.</text>
</comment>
<protein>
    <submittedName>
        <fullName evidence="1">Uncharacterized protein</fullName>
    </submittedName>
</protein>
<gene>
    <name evidence="1" type="ORF">LLUT_LOCUS32202</name>
</gene>
<accession>A0AAV1YAV8</accession>
<reference evidence="1 2" key="1">
    <citation type="submission" date="2024-03" db="EMBL/GenBank/DDBJ databases">
        <authorList>
            <person name="Martinez-Hernandez J."/>
        </authorList>
    </citation>
    <scope>NUCLEOTIDE SEQUENCE [LARGE SCALE GENOMIC DNA]</scope>
</reference>
<proteinExistence type="predicted"/>
<organism evidence="1 2">
    <name type="scientific">Lupinus luteus</name>
    <name type="common">European yellow lupine</name>
    <dbReference type="NCBI Taxonomy" id="3873"/>
    <lineage>
        <taxon>Eukaryota</taxon>
        <taxon>Viridiplantae</taxon>
        <taxon>Streptophyta</taxon>
        <taxon>Embryophyta</taxon>
        <taxon>Tracheophyta</taxon>
        <taxon>Spermatophyta</taxon>
        <taxon>Magnoliopsida</taxon>
        <taxon>eudicotyledons</taxon>
        <taxon>Gunneridae</taxon>
        <taxon>Pentapetalae</taxon>
        <taxon>rosids</taxon>
        <taxon>fabids</taxon>
        <taxon>Fabales</taxon>
        <taxon>Fabaceae</taxon>
        <taxon>Papilionoideae</taxon>
        <taxon>50 kb inversion clade</taxon>
        <taxon>genistoids sensu lato</taxon>
        <taxon>core genistoids</taxon>
        <taxon>Genisteae</taxon>
        <taxon>Lupinus</taxon>
    </lineage>
</organism>
<evidence type="ECO:0000313" key="1">
    <source>
        <dbReference type="EMBL" id="CAL0331142.1"/>
    </source>
</evidence>
<dbReference type="Proteomes" id="UP001497480">
    <property type="component" value="Unassembled WGS sequence"/>
</dbReference>
<dbReference type="EMBL" id="CAXHTB010000023">
    <property type="protein sequence ID" value="CAL0331142.1"/>
    <property type="molecule type" value="Genomic_DNA"/>
</dbReference>